<protein>
    <submittedName>
        <fullName evidence="1">Uncharacterized protein</fullName>
    </submittedName>
</protein>
<proteinExistence type="predicted"/>
<reference evidence="1 2" key="1">
    <citation type="submission" date="2017-08" db="EMBL/GenBank/DDBJ databases">
        <title>Mechanisms for carbon and nitrogen cycling indicate functional differentiation within the Candidate Phyla Radiation.</title>
        <authorList>
            <person name="Danczak R.E."/>
            <person name="Johnston M.D."/>
            <person name="Kenah C."/>
            <person name="Slattery M."/>
            <person name="Wrighton K.C."/>
            <person name="Wilkins M.J."/>
        </authorList>
    </citation>
    <scope>NUCLEOTIDE SEQUENCE [LARGE SCALE GENOMIC DNA]</scope>
    <source>
        <strain evidence="1">Gr01-1014_85</strain>
    </source>
</reference>
<organism evidence="1 2">
    <name type="scientific">Candidatus Berkelbacteria bacterium Gr01-1014_85</name>
    <dbReference type="NCBI Taxonomy" id="2017150"/>
    <lineage>
        <taxon>Bacteria</taxon>
        <taxon>Candidatus Berkelbacteria</taxon>
    </lineage>
</organism>
<accession>A0A554JDU7</accession>
<evidence type="ECO:0000313" key="2">
    <source>
        <dbReference type="Proteomes" id="UP000316253"/>
    </source>
</evidence>
<dbReference type="EMBL" id="VMFD01000002">
    <property type="protein sequence ID" value="TSC66567.1"/>
    <property type="molecule type" value="Genomic_DNA"/>
</dbReference>
<name>A0A554JDU7_9BACT</name>
<evidence type="ECO:0000313" key="1">
    <source>
        <dbReference type="EMBL" id="TSC66567.1"/>
    </source>
</evidence>
<sequence length="32" mass="3642">MPIESGPQFLKQKYDLHNKPEIESAADLKNSL</sequence>
<gene>
    <name evidence="1" type="ORF">CEO22_45</name>
</gene>
<dbReference type="Proteomes" id="UP000316253">
    <property type="component" value="Unassembled WGS sequence"/>
</dbReference>
<comment type="caution">
    <text evidence="1">The sequence shown here is derived from an EMBL/GenBank/DDBJ whole genome shotgun (WGS) entry which is preliminary data.</text>
</comment>
<dbReference type="AlphaFoldDB" id="A0A554JDU7"/>